<dbReference type="GO" id="GO:0005634">
    <property type="term" value="C:nucleus"/>
    <property type="evidence" value="ECO:0007669"/>
    <property type="project" value="UniProtKB-SubCell"/>
</dbReference>
<reference evidence="7 8" key="1">
    <citation type="journal article" date="2021" name="J. Hered.">
        <title>A chromosome-level genome assembly of the parasitoid wasp, Cotesia glomerata (Hymenoptera: Braconidae).</title>
        <authorList>
            <person name="Pinto B.J."/>
            <person name="Weis J.J."/>
            <person name="Gamble T."/>
            <person name="Ode P.J."/>
            <person name="Paul R."/>
            <person name="Zaspel J.M."/>
        </authorList>
    </citation>
    <scope>NUCLEOTIDE SEQUENCE [LARGE SCALE GENOMIC DNA]</scope>
    <source>
        <strain evidence="7">CgM1</strain>
    </source>
</reference>
<keyword evidence="4 6" id="KW-0539">Nucleus</keyword>
<organism evidence="7 8">
    <name type="scientific">Cotesia glomerata</name>
    <name type="common">Lepidopteran parasitic wasp</name>
    <name type="synonym">Apanteles glomeratus</name>
    <dbReference type="NCBI Taxonomy" id="32391"/>
    <lineage>
        <taxon>Eukaryota</taxon>
        <taxon>Metazoa</taxon>
        <taxon>Ecdysozoa</taxon>
        <taxon>Arthropoda</taxon>
        <taxon>Hexapoda</taxon>
        <taxon>Insecta</taxon>
        <taxon>Pterygota</taxon>
        <taxon>Neoptera</taxon>
        <taxon>Endopterygota</taxon>
        <taxon>Hymenoptera</taxon>
        <taxon>Apocrita</taxon>
        <taxon>Ichneumonoidea</taxon>
        <taxon>Braconidae</taxon>
        <taxon>Microgastrinae</taxon>
        <taxon>Cotesia</taxon>
    </lineage>
</organism>
<sequence>MAGFRLIQNYLSSDSDDDCDNEVFDSKPVADNQSNNNKNLPLPNNLLSWADNKIEQSIIEDNPEKHDGRVRNFKHERGNWATLVYIEYELWDLLQTWMQSSTEAFTDGNLIIENSHISLTRTLIFKFHWIDSFVASMKKICSSVDPFILELNNVRVYCNEQRTRTFLGIECHCLEPSFTYLMESLNKLLAEYQLESFYEEASYHISFFWMLGDREKELKSYVEELNNSLNQVLIKDLDKNYIKVSKLHCKIGNKIYIFTLKS</sequence>
<protein>
    <recommendedName>
        <fullName evidence="6">U6 snRNA phosphodiesterase</fullName>
        <ecNumber evidence="6">3.1.4.-</ecNumber>
    </recommendedName>
</protein>
<dbReference type="EMBL" id="JAHXZJ010002237">
    <property type="protein sequence ID" value="KAH0545835.1"/>
    <property type="molecule type" value="Genomic_DNA"/>
</dbReference>
<proteinExistence type="inferred from homology"/>
<dbReference type="Gene3D" id="3.90.1140.10">
    <property type="entry name" value="Cyclic phosphodiesterase"/>
    <property type="match status" value="1"/>
</dbReference>
<dbReference type="AlphaFoldDB" id="A0AAV7I6T5"/>
<keyword evidence="2 6" id="KW-0378">Hydrolase</keyword>
<evidence type="ECO:0000256" key="1">
    <source>
        <dbReference type="ARBA" id="ARBA00022722"/>
    </source>
</evidence>
<evidence type="ECO:0000256" key="6">
    <source>
        <dbReference type="HAMAP-Rule" id="MF_03040"/>
    </source>
</evidence>
<dbReference type="GO" id="GO:0016829">
    <property type="term" value="F:lyase activity"/>
    <property type="evidence" value="ECO:0007669"/>
    <property type="project" value="UniProtKB-KW"/>
</dbReference>
<dbReference type="GO" id="GO:0034477">
    <property type="term" value="P:U6 snRNA 3'-end processing"/>
    <property type="evidence" value="ECO:0007669"/>
    <property type="project" value="UniProtKB-UniRule"/>
</dbReference>
<dbReference type="Pfam" id="PF09749">
    <property type="entry name" value="HVSL"/>
    <property type="match status" value="1"/>
</dbReference>
<evidence type="ECO:0000256" key="2">
    <source>
        <dbReference type="ARBA" id="ARBA00022801"/>
    </source>
</evidence>
<keyword evidence="1 6" id="KW-0540">Nuclease</keyword>
<evidence type="ECO:0000256" key="3">
    <source>
        <dbReference type="ARBA" id="ARBA00023239"/>
    </source>
</evidence>
<accession>A0AAV7I6T5</accession>
<dbReference type="PANTHER" id="PTHR13522">
    <property type="entry name" value="U6 SNRNA PHOSPHODIESTERASE 1"/>
    <property type="match status" value="1"/>
</dbReference>
<comment type="similarity">
    <text evidence="6">Belongs to the 2H phosphoesterase superfamily. USB1 family.</text>
</comment>
<dbReference type="EC" id="3.1.4.-" evidence="6"/>
<dbReference type="PANTHER" id="PTHR13522:SF3">
    <property type="entry name" value="U6 SNRNA PHOSPHODIESTERASE 1"/>
    <property type="match status" value="1"/>
</dbReference>
<evidence type="ECO:0000313" key="8">
    <source>
        <dbReference type="Proteomes" id="UP000826195"/>
    </source>
</evidence>
<comment type="caution">
    <text evidence="7">The sequence shown here is derived from an EMBL/GenBank/DDBJ whole genome shotgun (WGS) entry which is preliminary data.</text>
</comment>
<evidence type="ECO:0000256" key="4">
    <source>
        <dbReference type="ARBA" id="ARBA00023242"/>
    </source>
</evidence>
<evidence type="ECO:0000256" key="5">
    <source>
        <dbReference type="ARBA" id="ARBA00029300"/>
    </source>
</evidence>
<keyword evidence="3" id="KW-0456">Lyase</keyword>
<dbReference type="Proteomes" id="UP000826195">
    <property type="component" value="Unassembled WGS sequence"/>
</dbReference>
<name>A0AAV7I6T5_COTGL</name>
<gene>
    <name evidence="7" type="ORF">KQX54_003380</name>
</gene>
<comment type="catalytic activity">
    <reaction evidence="5">
        <text>a 3'-end uridylyl-uridine-RNA = a 3'-end 2',3'-cyclophospho-uridine-RNA + uridine</text>
        <dbReference type="Rhea" id="RHEA:46052"/>
        <dbReference type="Rhea" id="RHEA-COMP:17384"/>
        <dbReference type="Rhea" id="RHEA-COMP:17385"/>
        <dbReference type="ChEBI" id="CHEBI:16704"/>
        <dbReference type="ChEBI" id="CHEBI:85643"/>
        <dbReference type="ChEBI" id="CHEBI:85644"/>
    </reaction>
    <physiologicalReaction direction="left-to-right" evidence="5">
        <dbReference type="Rhea" id="RHEA:46053"/>
    </physiologicalReaction>
</comment>
<feature type="active site" description="Proton donor/acceptor" evidence="6">
    <location>
        <position position="204"/>
    </location>
</feature>
<comment type="subcellular location">
    <subcellularLocation>
        <location evidence="6">Nucleus</location>
    </subcellularLocation>
</comment>
<dbReference type="HAMAP" id="MF_03040">
    <property type="entry name" value="USB1"/>
    <property type="match status" value="1"/>
</dbReference>
<dbReference type="InterPro" id="IPR027521">
    <property type="entry name" value="Usb1"/>
</dbReference>
<dbReference type="GO" id="GO:1990838">
    <property type="term" value="F:poly(U)-specific exoribonuclease activity, producing 3' uridine cyclic phosphate ends"/>
    <property type="evidence" value="ECO:0007669"/>
    <property type="project" value="UniProtKB-UniRule"/>
</dbReference>
<feature type="active site" description="Proton donor/acceptor" evidence="6">
    <location>
        <position position="116"/>
    </location>
</feature>
<keyword evidence="8" id="KW-1185">Reference proteome</keyword>
<comment type="function">
    <text evidence="6">Phosphodiesterase responsible for the U6 snRNA 3' end processing. Acts as an exoribonuclease (RNase) responsible for trimming the poly(U) tract of the last nucleotides in the pre-U6 snRNA molecule, leading to the formation of mature U6 snRNA.</text>
</comment>
<evidence type="ECO:0000313" key="7">
    <source>
        <dbReference type="EMBL" id="KAH0545835.1"/>
    </source>
</evidence>